<dbReference type="Gene3D" id="3.40.50.300">
    <property type="entry name" value="P-loop containing nucleotide triphosphate hydrolases"/>
    <property type="match status" value="1"/>
</dbReference>
<name>A0AAE6IJQ9_LEUCA</name>
<dbReference type="GO" id="GO:0016887">
    <property type="term" value="F:ATP hydrolysis activity"/>
    <property type="evidence" value="ECO:0007669"/>
    <property type="project" value="TreeGrafter"/>
</dbReference>
<dbReference type="Gene3D" id="3.30.450.90">
    <property type="match status" value="1"/>
</dbReference>
<evidence type="ECO:0000259" key="4">
    <source>
        <dbReference type="Pfam" id="PF00437"/>
    </source>
</evidence>
<dbReference type="Pfam" id="PF00437">
    <property type="entry name" value="T2SSE"/>
    <property type="match status" value="1"/>
</dbReference>
<comment type="similarity">
    <text evidence="1">Belongs to the GSP E family.</text>
</comment>
<feature type="domain" description="Bacterial type II secretion system protein E" evidence="4">
    <location>
        <begin position="2"/>
        <end position="266"/>
    </location>
</feature>
<dbReference type="Proteomes" id="UP000321332">
    <property type="component" value="Chromosome"/>
</dbReference>
<dbReference type="RefSeq" id="WP_014974863.1">
    <property type="nucleotide sequence ID" value="NZ_CP042374.1"/>
</dbReference>
<dbReference type="PANTHER" id="PTHR30258:SF2">
    <property type="entry name" value="COMG OPERON PROTEIN 1"/>
    <property type="match status" value="1"/>
</dbReference>
<dbReference type="SUPFAM" id="SSF52540">
    <property type="entry name" value="P-loop containing nucleoside triphosphate hydrolases"/>
    <property type="match status" value="1"/>
</dbReference>
<dbReference type="OMA" id="FLKHSHG"/>
<evidence type="ECO:0000313" key="6">
    <source>
        <dbReference type="Proteomes" id="UP000321332"/>
    </source>
</evidence>
<dbReference type="InterPro" id="IPR027417">
    <property type="entry name" value="P-loop_NTPase"/>
</dbReference>
<dbReference type="AlphaFoldDB" id="A0AAE6IJQ9"/>
<dbReference type="GO" id="GO:0005524">
    <property type="term" value="F:ATP binding"/>
    <property type="evidence" value="ECO:0007669"/>
    <property type="project" value="UniProtKB-KW"/>
</dbReference>
<organism evidence="5 6">
    <name type="scientific">Leuconostoc carnosum</name>
    <dbReference type="NCBI Taxonomy" id="1252"/>
    <lineage>
        <taxon>Bacteria</taxon>
        <taxon>Bacillati</taxon>
        <taxon>Bacillota</taxon>
        <taxon>Bacilli</taxon>
        <taxon>Lactobacillales</taxon>
        <taxon>Lactobacillaceae</taxon>
        <taxon>Leuconostoc</taxon>
    </lineage>
</organism>
<sequence length="318" mass="36315">MNDILEAAIEQKVNDIYLLPTEDQQYVIKFHLDGQAVTFKQISEINAQTMISALKYRAKMNISERRRPQLGRFQNDEIWLRVSTVGDFLNRETVVLRLIYPQRQTQNWLVSQQFEAIQTALPSAGLFLISGPTGSGKTTTLYRLLDQLADDKLVLTIEDPVEIQQPKFVQLQVNEDAGIYYDELIKVALRHRPEILLVGEIRDKKTAQAAVQAALSGHLVLSTVHAMSARDVIVRLQDLGVDHMKLMAALAGVVYQRLLPTNNHQQAAIMDMLNDHLLERVMRGDEIPKFSKKWQEVLQHAMDQQIISQETCETYQKL</sequence>
<dbReference type="EMBL" id="CP042374">
    <property type="protein sequence ID" value="QEA33716.1"/>
    <property type="molecule type" value="Genomic_DNA"/>
</dbReference>
<dbReference type="NCBIfam" id="NF041000">
    <property type="entry name" value="ATPase_ComGA"/>
    <property type="match status" value="1"/>
</dbReference>
<evidence type="ECO:0000313" key="5">
    <source>
        <dbReference type="EMBL" id="QEA33716.1"/>
    </source>
</evidence>
<evidence type="ECO:0000256" key="1">
    <source>
        <dbReference type="ARBA" id="ARBA00006611"/>
    </source>
</evidence>
<accession>A0AAE6IJQ9</accession>
<protein>
    <submittedName>
        <fullName evidence="5">Type II secretory pathway protein</fullName>
    </submittedName>
</protein>
<proteinExistence type="inferred from homology"/>
<dbReference type="InterPro" id="IPR001482">
    <property type="entry name" value="T2SS/T4SS_dom"/>
</dbReference>
<evidence type="ECO:0000256" key="2">
    <source>
        <dbReference type="ARBA" id="ARBA00022741"/>
    </source>
</evidence>
<dbReference type="PANTHER" id="PTHR30258">
    <property type="entry name" value="TYPE II SECRETION SYSTEM PROTEIN GSPE-RELATED"/>
    <property type="match status" value="1"/>
</dbReference>
<dbReference type="GeneID" id="61187311"/>
<reference evidence="5 6" key="1">
    <citation type="submission" date="2019-06" db="EMBL/GenBank/DDBJ databases">
        <title>Genome analyses of bacteria isolated from kimchi.</title>
        <authorList>
            <person name="Lee S."/>
            <person name="Ahn S."/>
            <person name="Roh S."/>
        </authorList>
    </citation>
    <scope>NUCLEOTIDE SEQUENCE [LARGE SCALE GENOMIC DNA]</scope>
    <source>
        <strain evidence="5 6">CBA3620</strain>
    </source>
</reference>
<dbReference type="InterPro" id="IPR047667">
    <property type="entry name" value="ATPase_ComGA"/>
</dbReference>
<dbReference type="GO" id="GO:0005886">
    <property type="term" value="C:plasma membrane"/>
    <property type="evidence" value="ECO:0007669"/>
    <property type="project" value="TreeGrafter"/>
</dbReference>
<evidence type="ECO:0000256" key="3">
    <source>
        <dbReference type="ARBA" id="ARBA00022840"/>
    </source>
</evidence>
<keyword evidence="2" id="KW-0547">Nucleotide-binding</keyword>
<dbReference type="CDD" id="cd01129">
    <property type="entry name" value="PulE-GspE-like"/>
    <property type="match status" value="1"/>
</dbReference>
<keyword evidence="3" id="KW-0067">ATP-binding</keyword>
<gene>
    <name evidence="5" type="ORF">FGL89_06085</name>
</gene>